<proteinExistence type="predicted"/>
<evidence type="ECO:0000256" key="1">
    <source>
        <dbReference type="SAM" id="Phobius"/>
    </source>
</evidence>
<protein>
    <submittedName>
        <fullName evidence="2">Uncharacterized protein</fullName>
    </submittedName>
</protein>
<feature type="transmembrane region" description="Helical" evidence="1">
    <location>
        <begin position="7"/>
        <end position="24"/>
    </location>
</feature>
<reference evidence="2" key="1">
    <citation type="journal article" date="2014" name="Int. J. Syst. Evol. Microbiol.">
        <title>Complete genome sequence of Corynebacterium casei LMG S-19264T (=DSM 44701T), isolated from a smear-ripened cheese.</title>
        <authorList>
            <consortium name="US DOE Joint Genome Institute (JGI-PGF)"/>
            <person name="Walter F."/>
            <person name="Albersmeier A."/>
            <person name="Kalinowski J."/>
            <person name="Ruckert C."/>
        </authorList>
    </citation>
    <scope>NUCLEOTIDE SEQUENCE</scope>
    <source>
        <strain evidence="2">JCM 3090</strain>
    </source>
</reference>
<gene>
    <name evidence="2" type="ORF">GCM10010123_45740</name>
</gene>
<reference evidence="2" key="2">
    <citation type="submission" date="2020-09" db="EMBL/GenBank/DDBJ databases">
        <authorList>
            <person name="Sun Q."/>
            <person name="Ohkuma M."/>
        </authorList>
    </citation>
    <scope>NUCLEOTIDE SEQUENCE</scope>
    <source>
        <strain evidence="2">JCM 3090</strain>
    </source>
</reference>
<keyword evidence="1" id="KW-0812">Transmembrane</keyword>
<organism evidence="2 3">
    <name type="scientific">Pilimelia anulata</name>
    <dbReference type="NCBI Taxonomy" id="53371"/>
    <lineage>
        <taxon>Bacteria</taxon>
        <taxon>Bacillati</taxon>
        <taxon>Actinomycetota</taxon>
        <taxon>Actinomycetes</taxon>
        <taxon>Micromonosporales</taxon>
        <taxon>Micromonosporaceae</taxon>
        <taxon>Pilimelia</taxon>
    </lineage>
</organism>
<keyword evidence="1" id="KW-0472">Membrane</keyword>
<comment type="caution">
    <text evidence="2">The sequence shown here is derived from an EMBL/GenBank/DDBJ whole genome shotgun (WGS) entry which is preliminary data.</text>
</comment>
<sequence>MSSNEEIARDLVIGLVLLGLWWAVDPDSFRAATDWAWARLSTLPL</sequence>
<evidence type="ECO:0000313" key="2">
    <source>
        <dbReference type="EMBL" id="GGK10593.1"/>
    </source>
</evidence>
<dbReference type="RefSeq" id="WP_189172288.1">
    <property type="nucleotide sequence ID" value="NZ_BMQB01000015.1"/>
</dbReference>
<dbReference type="EMBL" id="BMQB01000015">
    <property type="protein sequence ID" value="GGK10593.1"/>
    <property type="molecule type" value="Genomic_DNA"/>
</dbReference>
<keyword evidence="3" id="KW-1185">Reference proteome</keyword>
<dbReference type="AlphaFoldDB" id="A0A8J3FCZ3"/>
<name>A0A8J3FCZ3_9ACTN</name>
<accession>A0A8J3FCZ3</accession>
<evidence type="ECO:0000313" key="3">
    <source>
        <dbReference type="Proteomes" id="UP000649739"/>
    </source>
</evidence>
<dbReference type="Proteomes" id="UP000649739">
    <property type="component" value="Unassembled WGS sequence"/>
</dbReference>
<keyword evidence="1" id="KW-1133">Transmembrane helix</keyword>